<dbReference type="Proteomes" id="UP000739538">
    <property type="component" value="Unassembled WGS sequence"/>
</dbReference>
<dbReference type="InterPro" id="IPR003423">
    <property type="entry name" value="OMP_efflux"/>
</dbReference>
<dbReference type="SUPFAM" id="SSF56954">
    <property type="entry name" value="Outer membrane efflux proteins (OEP)"/>
    <property type="match status" value="1"/>
</dbReference>
<comment type="caution">
    <text evidence="8">The sequence shown here is derived from an EMBL/GenBank/DDBJ whole genome shotgun (WGS) entry which is preliminary data.</text>
</comment>
<evidence type="ECO:0000256" key="5">
    <source>
        <dbReference type="ARBA" id="ARBA00022692"/>
    </source>
</evidence>
<reference evidence="8" key="2">
    <citation type="journal article" date="2021" name="Microbiome">
        <title>Successional dynamics and alternative stable states in a saline activated sludge microbial community over 9 years.</title>
        <authorList>
            <person name="Wang Y."/>
            <person name="Ye J."/>
            <person name="Ju F."/>
            <person name="Liu L."/>
            <person name="Boyd J.A."/>
            <person name="Deng Y."/>
            <person name="Parks D.H."/>
            <person name="Jiang X."/>
            <person name="Yin X."/>
            <person name="Woodcroft B.J."/>
            <person name="Tyson G.W."/>
            <person name="Hugenholtz P."/>
            <person name="Polz M.F."/>
            <person name="Zhang T."/>
        </authorList>
    </citation>
    <scope>NUCLEOTIDE SEQUENCE</scope>
    <source>
        <strain evidence="8">HKST-UBA02</strain>
    </source>
</reference>
<keyword evidence="6" id="KW-0472">Membrane</keyword>
<reference evidence="8" key="1">
    <citation type="submission" date="2020-04" db="EMBL/GenBank/DDBJ databases">
        <authorList>
            <person name="Zhang T."/>
        </authorList>
    </citation>
    <scope>NUCLEOTIDE SEQUENCE</scope>
    <source>
        <strain evidence="8">HKST-UBA02</strain>
    </source>
</reference>
<organism evidence="8 9">
    <name type="scientific">Eiseniibacteriota bacterium</name>
    <dbReference type="NCBI Taxonomy" id="2212470"/>
    <lineage>
        <taxon>Bacteria</taxon>
        <taxon>Candidatus Eiseniibacteriota</taxon>
    </lineage>
</organism>
<comment type="subcellular location">
    <subcellularLocation>
        <location evidence="1">Cell outer membrane</location>
    </subcellularLocation>
</comment>
<evidence type="ECO:0000256" key="6">
    <source>
        <dbReference type="ARBA" id="ARBA00023136"/>
    </source>
</evidence>
<protein>
    <submittedName>
        <fullName evidence="8">TolC family protein</fullName>
    </submittedName>
</protein>
<comment type="similarity">
    <text evidence="2">Belongs to the outer membrane factor (OMF) (TC 1.B.17) family.</text>
</comment>
<evidence type="ECO:0000256" key="4">
    <source>
        <dbReference type="ARBA" id="ARBA00022452"/>
    </source>
</evidence>
<dbReference type="EMBL" id="JAGQHS010000294">
    <property type="protein sequence ID" value="MCA9759243.1"/>
    <property type="molecule type" value="Genomic_DNA"/>
</dbReference>
<sequence length="349" mass="37700">KGRPTMRRALHPHARVSLLANGVVRGGRRLWQNRSTSALVSAAEADHRGQVFDTILETTTAFYEAAAASDLELLARQRLERARQQLAFAETRIEVGTATRSDVLRAELEVGNAELAVLDSESALRTAALQLGRLVGTASEVFPDAESLPGAAPELPSVDRLVTRAESNSPLVVSREAELRSAQASRLTAVSTYLPSVGLTAGYDWFSPDFPPDRRTWNVRLSASLPIFDRFGREASVQRAKASLRRAEATARDALIAARVEVESAVQDVIAAGQRVTISDRARALAEEDLRVLEERYQAEAATILDLQASQVALTEAEVGTVRARQALGTAIARLEAVLGETIEEASGE</sequence>
<evidence type="ECO:0000313" key="9">
    <source>
        <dbReference type="Proteomes" id="UP000739538"/>
    </source>
</evidence>
<keyword evidence="3" id="KW-0813">Transport</keyword>
<dbReference type="InterPro" id="IPR051906">
    <property type="entry name" value="TolC-like"/>
</dbReference>
<evidence type="ECO:0000256" key="7">
    <source>
        <dbReference type="ARBA" id="ARBA00023237"/>
    </source>
</evidence>
<dbReference type="GO" id="GO:0015288">
    <property type="term" value="F:porin activity"/>
    <property type="evidence" value="ECO:0007669"/>
    <property type="project" value="TreeGrafter"/>
</dbReference>
<keyword evidence="5" id="KW-0812">Transmembrane</keyword>
<dbReference type="PANTHER" id="PTHR30026">
    <property type="entry name" value="OUTER MEMBRANE PROTEIN TOLC"/>
    <property type="match status" value="1"/>
</dbReference>
<evidence type="ECO:0000313" key="8">
    <source>
        <dbReference type="EMBL" id="MCA9759243.1"/>
    </source>
</evidence>
<accession>A0A956NK30</accession>
<feature type="non-terminal residue" evidence="8">
    <location>
        <position position="1"/>
    </location>
</feature>
<name>A0A956NK30_UNCEI</name>
<dbReference type="AlphaFoldDB" id="A0A956NK30"/>
<keyword evidence="7" id="KW-0998">Cell outer membrane</keyword>
<evidence type="ECO:0000256" key="1">
    <source>
        <dbReference type="ARBA" id="ARBA00004442"/>
    </source>
</evidence>
<dbReference type="PANTHER" id="PTHR30026:SF20">
    <property type="entry name" value="OUTER MEMBRANE PROTEIN TOLC"/>
    <property type="match status" value="1"/>
</dbReference>
<dbReference type="GO" id="GO:0009279">
    <property type="term" value="C:cell outer membrane"/>
    <property type="evidence" value="ECO:0007669"/>
    <property type="project" value="UniProtKB-SubCell"/>
</dbReference>
<dbReference type="GO" id="GO:1990281">
    <property type="term" value="C:efflux pump complex"/>
    <property type="evidence" value="ECO:0007669"/>
    <property type="project" value="TreeGrafter"/>
</dbReference>
<evidence type="ECO:0000256" key="2">
    <source>
        <dbReference type="ARBA" id="ARBA00007613"/>
    </source>
</evidence>
<dbReference type="Pfam" id="PF02321">
    <property type="entry name" value="OEP"/>
    <property type="match status" value="2"/>
</dbReference>
<keyword evidence="4" id="KW-1134">Transmembrane beta strand</keyword>
<dbReference type="GO" id="GO:0015562">
    <property type="term" value="F:efflux transmembrane transporter activity"/>
    <property type="evidence" value="ECO:0007669"/>
    <property type="project" value="InterPro"/>
</dbReference>
<proteinExistence type="inferred from homology"/>
<gene>
    <name evidence="8" type="ORF">KDA27_25845</name>
</gene>
<evidence type="ECO:0000256" key="3">
    <source>
        <dbReference type="ARBA" id="ARBA00022448"/>
    </source>
</evidence>
<dbReference type="Gene3D" id="1.20.1600.10">
    <property type="entry name" value="Outer membrane efflux proteins (OEP)"/>
    <property type="match status" value="1"/>
</dbReference>